<keyword evidence="2" id="KW-1185">Reference proteome</keyword>
<evidence type="ECO:0000313" key="2">
    <source>
        <dbReference type="Proteomes" id="UP000004295"/>
    </source>
</evidence>
<gene>
    <name evidence="1" type="ORF">POREN0001_1033</name>
</gene>
<sequence length="67" mass="7053">MNALDQAIEQMSVLSSDEMGQMHGGFASGTTTLGSFEQNLNVNVNVSNGSRCRCACKENGQTVVVKG</sequence>
<comment type="caution">
    <text evidence="1">The sequence shown here is derived from an EMBL/GenBank/DDBJ whole genome shotgun (WGS) entry which is preliminary data.</text>
</comment>
<protein>
    <submittedName>
        <fullName evidence="1">Uncharacterized protein</fullName>
    </submittedName>
</protein>
<organism evidence="1 2">
    <name type="scientific">Porphyromonas endodontalis (strain ATCC 35406 / DSM 24491 / JCM 8526 / CCUG 16442 / BCRC 14492 / NCTC 13058 / HG 370)</name>
    <name type="common">Bacteroides endodontalis</name>
    <dbReference type="NCBI Taxonomy" id="553175"/>
    <lineage>
        <taxon>Bacteria</taxon>
        <taxon>Pseudomonadati</taxon>
        <taxon>Bacteroidota</taxon>
        <taxon>Bacteroidia</taxon>
        <taxon>Bacteroidales</taxon>
        <taxon>Porphyromonadaceae</taxon>
        <taxon>Porphyromonas</taxon>
    </lineage>
</organism>
<reference evidence="1 2" key="1">
    <citation type="submission" date="2009-04" db="EMBL/GenBank/DDBJ databases">
        <authorList>
            <person name="Sebastian Y."/>
            <person name="Madupu R."/>
            <person name="Durkin A.S."/>
            <person name="Torralba M."/>
            <person name="Methe B."/>
            <person name="Sutton G.G."/>
            <person name="Strausberg R.L."/>
            <person name="Nelson K.E."/>
        </authorList>
    </citation>
    <scope>NUCLEOTIDE SEQUENCE [LARGE SCALE GENOMIC DNA]</scope>
    <source>
        <strain evidence="2">ATCC 35406 / BCRC 14492 / JCM 8526 / NCTC 13058 / HG 370</strain>
    </source>
</reference>
<dbReference type="Proteomes" id="UP000004295">
    <property type="component" value="Unassembled WGS sequence"/>
</dbReference>
<accession>C3J993</accession>
<evidence type="ECO:0000313" key="1">
    <source>
        <dbReference type="EMBL" id="EEN83276.1"/>
    </source>
</evidence>
<dbReference type="EMBL" id="ACNN01000012">
    <property type="protein sequence ID" value="EEN83276.1"/>
    <property type="molecule type" value="Genomic_DNA"/>
</dbReference>
<proteinExistence type="predicted"/>
<name>C3J993_POREA</name>
<dbReference type="STRING" id="553175.POREN0001_1033"/>
<dbReference type="AlphaFoldDB" id="C3J993"/>